<feature type="transmembrane region" description="Helical" evidence="1">
    <location>
        <begin position="35"/>
        <end position="58"/>
    </location>
</feature>
<reference evidence="2" key="1">
    <citation type="submission" date="2023-06" db="EMBL/GenBank/DDBJ databases">
        <title>Genomic analysis of the entomopathogenic nematode Steinernema hermaphroditum.</title>
        <authorList>
            <person name="Schwarz E.M."/>
            <person name="Heppert J.K."/>
            <person name="Baniya A."/>
            <person name="Schwartz H.T."/>
            <person name="Tan C.-H."/>
            <person name="Antoshechkin I."/>
            <person name="Sternberg P.W."/>
            <person name="Goodrich-Blair H."/>
            <person name="Dillman A.R."/>
        </authorList>
    </citation>
    <scope>NUCLEOTIDE SEQUENCE</scope>
    <source>
        <strain evidence="2">PS9179</strain>
        <tissue evidence="2">Whole animal</tissue>
    </source>
</reference>
<dbReference type="AlphaFoldDB" id="A0AA39HZ34"/>
<gene>
    <name evidence="2" type="ORF">QR680_006805</name>
</gene>
<keyword evidence="1" id="KW-1133">Transmembrane helix</keyword>
<dbReference type="Gene3D" id="1.20.1070.10">
    <property type="entry name" value="Rhodopsin 7-helix transmembrane proteins"/>
    <property type="match status" value="1"/>
</dbReference>
<feature type="transmembrane region" description="Helical" evidence="1">
    <location>
        <begin position="249"/>
        <end position="269"/>
    </location>
</feature>
<feature type="transmembrane region" description="Helical" evidence="1">
    <location>
        <begin position="105"/>
        <end position="129"/>
    </location>
</feature>
<dbReference type="PANTHER" id="PTHR23021:SF37">
    <property type="entry name" value="SERPENTINE RECEPTOR, CLASS T"/>
    <property type="match status" value="1"/>
</dbReference>
<organism evidence="2 3">
    <name type="scientific">Steinernema hermaphroditum</name>
    <dbReference type="NCBI Taxonomy" id="289476"/>
    <lineage>
        <taxon>Eukaryota</taxon>
        <taxon>Metazoa</taxon>
        <taxon>Ecdysozoa</taxon>
        <taxon>Nematoda</taxon>
        <taxon>Chromadorea</taxon>
        <taxon>Rhabditida</taxon>
        <taxon>Tylenchina</taxon>
        <taxon>Panagrolaimomorpha</taxon>
        <taxon>Strongyloidoidea</taxon>
        <taxon>Steinernematidae</taxon>
        <taxon>Steinernema</taxon>
    </lineage>
</organism>
<name>A0AA39HZ34_9BILA</name>
<feature type="transmembrane region" description="Helical" evidence="1">
    <location>
        <begin position="205"/>
        <end position="228"/>
    </location>
</feature>
<dbReference type="InterPro" id="IPR019425">
    <property type="entry name" value="7TM_GPCR_serpentine_rcpt_Srt"/>
</dbReference>
<feature type="transmembrane region" description="Helical" evidence="1">
    <location>
        <begin position="275"/>
        <end position="297"/>
    </location>
</feature>
<keyword evidence="1" id="KW-0812">Transmembrane</keyword>
<feature type="transmembrane region" description="Helical" evidence="1">
    <location>
        <begin position="70"/>
        <end position="99"/>
    </location>
</feature>
<keyword evidence="3" id="KW-1185">Reference proteome</keyword>
<sequence length="332" mass="37968">MDVYLFRRREFDAHYNCSLLSDEQWKAEGEPSLTVGLINILSGIFFIAMYIPCLIVMLRPELIKFSCFKIMFYLGLIDVICLSANALLTGVLSLIGAMPCPYLKYFYPIGCVGVGLWCSQCAACILLAFNRCVDIWKPPILRDSFHGSRTYCWMALCVVYMVYAMFTKSAFFNSKTYAWYFNPYRDITGIKLHIDESYYTNKTHFINNVTVIIVLPILYIFLSASIWWKSRGHSNGNVTRMQVQVALQSFFLCLLIFTAAALNIYMQFFPTPTPIVLFANAMWQFSNGGGALIYLLMNGTIRRHAKNLVLRKRFTSVVPSRSEAPKTYVDSS</sequence>
<feature type="transmembrane region" description="Helical" evidence="1">
    <location>
        <begin position="150"/>
        <end position="166"/>
    </location>
</feature>
<accession>A0AA39HZ34</accession>
<evidence type="ECO:0000313" key="3">
    <source>
        <dbReference type="Proteomes" id="UP001175271"/>
    </source>
</evidence>
<dbReference type="PANTHER" id="PTHR23021">
    <property type="entry name" value="SERPENTINE RECEPTOR, CLASS T"/>
    <property type="match status" value="1"/>
</dbReference>
<protein>
    <submittedName>
        <fullName evidence="2">Uncharacterized protein</fullName>
    </submittedName>
</protein>
<dbReference type="EMBL" id="JAUCMV010000003">
    <property type="protein sequence ID" value="KAK0413439.1"/>
    <property type="molecule type" value="Genomic_DNA"/>
</dbReference>
<evidence type="ECO:0000313" key="2">
    <source>
        <dbReference type="EMBL" id="KAK0413439.1"/>
    </source>
</evidence>
<evidence type="ECO:0000256" key="1">
    <source>
        <dbReference type="SAM" id="Phobius"/>
    </source>
</evidence>
<dbReference type="Pfam" id="PF10321">
    <property type="entry name" value="7TM_GPCR_Srt"/>
    <property type="match status" value="1"/>
</dbReference>
<comment type="caution">
    <text evidence="2">The sequence shown here is derived from an EMBL/GenBank/DDBJ whole genome shotgun (WGS) entry which is preliminary data.</text>
</comment>
<proteinExistence type="predicted"/>
<dbReference type="SUPFAM" id="SSF81321">
    <property type="entry name" value="Family A G protein-coupled receptor-like"/>
    <property type="match status" value="1"/>
</dbReference>
<keyword evidence="1" id="KW-0472">Membrane</keyword>
<dbReference type="Proteomes" id="UP001175271">
    <property type="component" value="Unassembled WGS sequence"/>
</dbReference>